<reference evidence="2 3" key="1">
    <citation type="submission" date="2018-08" db="EMBL/GenBank/DDBJ databases">
        <title>Meiothermus granaticius genome AF-68 sequencing project.</title>
        <authorList>
            <person name="Da Costa M.S."/>
            <person name="Albuquerque L."/>
            <person name="Raposo P."/>
            <person name="Froufe H.J.C."/>
            <person name="Barroso C.S."/>
            <person name="Egas C."/>
        </authorList>
    </citation>
    <scope>NUCLEOTIDE SEQUENCE [LARGE SCALE GENOMIC DNA]</scope>
    <source>
        <strain evidence="2 3">AF-68</strain>
    </source>
</reference>
<gene>
    <name evidence="2" type="ORF">Mgrana_02959</name>
</gene>
<evidence type="ECO:0000256" key="1">
    <source>
        <dbReference type="SAM" id="MobiDB-lite"/>
    </source>
</evidence>
<organism evidence="2 3">
    <name type="scientific">Meiothermus granaticius NBRC 107808</name>
    <dbReference type="NCBI Taxonomy" id="1227551"/>
    <lineage>
        <taxon>Bacteria</taxon>
        <taxon>Thermotogati</taxon>
        <taxon>Deinococcota</taxon>
        <taxon>Deinococci</taxon>
        <taxon>Thermales</taxon>
        <taxon>Thermaceae</taxon>
        <taxon>Meiothermus</taxon>
    </lineage>
</organism>
<proteinExistence type="predicted"/>
<feature type="region of interest" description="Disordered" evidence="1">
    <location>
        <begin position="80"/>
        <end position="106"/>
    </location>
</feature>
<protein>
    <submittedName>
        <fullName evidence="2">Uncharacterized protein</fullName>
    </submittedName>
</protein>
<sequence length="106" mass="12687">MAAEAPKFVWRDWVIEDPLTNEADQRYGVSPYEATVYWHGWLWRYDGRDYQPVSPVGEDDFDPAVRRRLAHWRETGLMPLDEDDPQQVEAARKEWQKRVWSAPNPW</sequence>
<evidence type="ECO:0000313" key="2">
    <source>
        <dbReference type="EMBL" id="RIH91175.1"/>
    </source>
</evidence>
<dbReference type="RefSeq" id="WP_119358395.1">
    <property type="nucleotide sequence ID" value="NZ_BJXM01000029.1"/>
</dbReference>
<keyword evidence="3" id="KW-1185">Reference proteome</keyword>
<dbReference type="Proteomes" id="UP000266178">
    <property type="component" value="Unassembled WGS sequence"/>
</dbReference>
<comment type="caution">
    <text evidence="2">The sequence shown here is derived from an EMBL/GenBank/DDBJ whole genome shotgun (WGS) entry which is preliminary data.</text>
</comment>
<dbReference type="AlphaFoldDB" id="A0A399F618"/>
<accession>A0A399F618</accession>
<dbReference type="EMBL" id="QWLB01000055">
    <property type="protein sequence ID" value="RIH91175.1"/>
    <property type="molecule type" value="Genomic_DNA"/>
</dbReference>
<name>A0A399F618_9DEIN</name>
<evidence type="ECO:0000313" key="3">
    <source>
        <dbReference type="Proteomes" id="UP000266178"/>
    </source>
</evidence>
<dbReference type="OrthoDB" id="34572at2"/>